<dbReference type="EMBL" id="KC526910">
    <property type="protein sequence ID" value="AHB32617.2"/>
    <property type="molecule type" value="Genomic_DNA"/>
</dbReference>
<dbReference type="PANTHER" id="PTHR43424:SF1">
    <property type="entry name" value="LOCUS PUTATIVE PROTEIN 1-RELATED"/>
    <property type="match status" value="1"/>
</dbReference>
<keyword evidence="2 5" id="KW-0812">Transmembrane</keyword>
<evidence type="ECO:0000313" key="6">
    <source>
        <dbReference type="EMBL" id="AHB32617.2"/>
    </source>
</evidence>
<dbReference type="InterPro" id="IPR052556">
    <property type="entry name" value="PolySynth_Transporter"/>
</dbReference>
<dbReference type="PANTHER" id="PTHR43424">
    <property type="entry name" value="LOCUS PUTATIVE PROTEIN 1-RELATED"/>
    <property type="match status" value="1"/>
</dbReference>
<dbReference type="InterPro" id="IPR002797">
    <property type="entry name" value="Polysacc_synth"/>
</dbReference>
<evidence type="ECO:0000256" key="5">
    <source>
        <dbReference type="SAM" id="Phobius"/>
    </source>
</evidence>
<feature type="transmembrane region" description="Helical" evidence="5">
    <location>
        <begin position="332"/>
        <end position="353"/>
    </location>
</feature>
<dbReference type="AlphaFoldDB" id="V5RC76"/>
<evidence type="ECO:0000256" key="4">
    <source>
        <dbReference type="ARBA" id="ARBA00023136"/>
    </source>
</evidence>
<accession>V5RC76</accession>
<feature type="transmembrane region" description="Helical" evidence="5">
    <location>
        <begin position="89"/>
        <end position="111"/>
    </location>
</feature>
<feature type="transmembrane region" description="Helical" evidence="5">
    <location>
        <begin position="49"/>
        <end position="68"/>
    </location>
</feature>
<dbReference type="GO" id="GO:0016020">
    <property type="term" value="C:membrane"/>
    <property type="evidence" value="ECO:0007669"/>
    <property type="project" value="UniProtKB-SubCell"/>
</dbReference>
<organism evidence="6">
    <name type="scientific">Acinetobacter baumannii</name>
    <dbReference type="NCBI Taxonomy" id="470"/>
    <lineage>
        <taxon>Bacteria</taxon>
        <taxon>Pseudomonadati</taxon>
        <taxon>Pseudomonadota</taxon>
        <taxon>Gammaproteobacteria</taxon>
        <taxon>Moraxellales</taxon>
        <taxon>Moraxellaceae</taxon>
        <taxon>Acinetobacter</taxon>
        <taxon>Acinetobacter calcoaceticus/baumannii complex</taxon>
    </lineage>
</organism>
<evidence type="ECO:0000256" key="1">
    <source>
        <dbReference type="ARBA" id="ARBA00004141"/>
    </source>
</evidence>
<feature type="transmembrane region" description="Helical" evidence="5">
    <location>
        <begin position="219"/>
        <end position="238"/>
    </location>
</feature>
<comment type="subcellular location">
    <subcellularLocation>
        <location evidence="1">Membrane</location>
        <topology evidence="1">Multi-pass membrane protein</topology>
    </subcellularLocation>
</comment>
<evidence type="ECO:0000256" key="2">
    <source>
        <dbReference type="ARBA" id="ARBA00022692"/>
    </source>
</evidence>
<dbReference type="RefSeq" id="WP_280042772.1">
    <property type="nucleotide sequence ID" value="NZ_JARFJM010000009.1"/>
</dbReference>
<keyword evidence="4 5" id="KW-0472">Membrane</keyword>
<proteinExistence type="predicted"/>
<feature type="transmembrane region" description="Helical" evidence="5">
    <location>
        <begin position="148"/>
        <end position="167"/>
    </location>
</feature>
<feature type="transmembrane region" description="Helical" evidence="5">
    <location>
        <begin position="173"/>
        <end position="191"/>
    </location>
</feature>
<reference evidence="6" key="1">
    <citation type="journal article" date="2013" name="PLoS ONE">
        <title>Diversity in the major polysaccharide antigen of Acinetobacter baumannii assessed by DNA sequencing, and development of a molecular serotyping scheme.</title>
        <authorList>
            <person name="Hu D."/>
            <person name="Liu B."/>
            <person name="Dijkshoorn L."/>
            <person name="Wang L."/>
            <person name="Reeves P.R."/>
        </authorList>
    </citation>
    <scope>NUCLEOTIDE SEQUENCE</scope>
    <source>
        <strain evidence="6">LUH5548</strain>
    </source>
</reference>
<reference evidence="6" key="2">
    <citation type="journal article" date="2016" name="Carbohydr. Res.">
        <title>Related structures of neutral capsular polysaccharides of Acinetobacter baumannii isolates that carry related capsule gene clusters KL43, KL47, and KL88.</title>
        <authorList>
            <person name="Shashkov A.S."/>
            <person name="Kenyon J.J."/>
            <person name="Arbatsky N.P."/>
            <person name="Shneider M.M."/>
            <person name="Popova A.V."/>
            <person name="Miroshnikov K.A."/>
            <person name="Hall R.M."/>
            <person name="Knirel Y.A."/>
        </authorList>
    </citation>
    <scope>NUCLEOTIDE SEQUENCE</scope>
    <source>
        <strain evidence="6">LUH5548</strain>
    </source>
</reference>
<keyword evidence="3 5" id="KW-1133">Transmembrane helix</keyword>
<protein>
    <submittedName>
        <fullName evidence="6">Wzx</fullName>
    </submittedName>
</protein>
<dbReference type="Pfam" id="PF01943">
    <property type="entry name" value="Polysacc_synt"/>
    <property type="match status" value="1"/>
</dbReference>
<gene>
    <name evidence="6" type="primary">wzx</name>
</gene>
<feature type="transmembrane region" description="Helical" evidence="5">
    <location>
        <begin position="258"/>
        <end position="281"/>
    </location>
</feature>
<feature type="transmembrane region" description="Helical" evidence="5">
    <location>
        <begin position="365"/>
        <end position="384"/>
    </location>
</feature>
<evidence type="ECO:0000256" key="3">
    <source>
        <dbReference type="ARBA" id="ARBA00022989"/>
    </source>
</evidence>
<feature type="transmembrane region" description="Helical" evidence="5">
    <location>
        <begin position="390"/>
        <end position="411"/>
    </location>
</feature>
<dbReference type="CDD" id="cd13128">
    <property type="entry name" value="MATE_Wzx_like"/>
    <property type="match status" value="1"/>
</dbReference>
<feature type="transmembrane region" description="Helical" evidence="5">
    <location>
        <begin position="117"/>
        <end position="136"/>
    </location>
</feature>
<sequence>MMNLIHKFKNNPRIKNSLWMLIEKALSLFGLIFVVSAVAKYLGPEVYGYLALAASIFAIVNVIARLGLDQIYFKSISKNKTKKIRLHNNIVNLITIVYVPIAFIVLTFFFFKLDIKYFLFFLATAVATYFTSIDMREVHLNALLLSKINVLANTIGLIFSLFLRFVIVKFNLPIYYFVFPIVLVTLIPYLIRKIIVNRRRIFDNTHFFVKKEFLKYSNYFFLVGVPLVISMLSVNIYLQSANFFLALFDGSASVGIYSIANMLAGAWYFVPTTIVMSFLALIYNAKNEEDYINISGKILRYILLITLLIVSLLFFLSDYLILWLYGEDYKQSIYVFKILLFAYFFSVIGFYFYRLAMKFGGYSFLAKKMTLTCLLNILISYFFIKKYGVIGAAFSALITEFLSNMIFNLYYRDMKMISVFSKAIGWRK</sequence>
<feature type="transmembrane region" description="Helical" evidence="5">
    <location>
        <begin position="301"/>
        <end position="326"/>
    </location>
</feature>
<name>V5RC76_ACIBA</name>